<dbReference type="GO" id="GO:0080115">
    <property type="term" value="F:myosin XI tail binding"/>
    <property type="evidence" value="ECO:0007669"/>
    <property type="project" value="UniProtKB-ARBA"/>
</dbReference>
<name>A0A5N6P4W0_9ASTR</name>
<evidence type="ECO:0000256" key="20">
    <source>
        <dbReference type="SAM" id="Coils"/>
    </source>
</evidence>
<dbReference type="Gene3D" id="1.10.510.10">
    <property type="entry name" value="Transferase(Phosphotransferase) domain 1"/>
    <property type="match status" value="1"/>
</dbReference>
<evidence type="ECO:0000256" key="13">
    <source>
        <dbReference type="ARBA" id="ARBA00022840"/>
    </source>
</evidence>
<evidence type="ECO:0000256" key="12">
    <source>
        <dbReference type="ARBA" id="ARBA00022837"/>
    </source>
</evidence>
<keyword evidence="26" id="KW-1185">Reference proteome</keyword>
<comment type="similarity">
    <text evidence="16">Belongs to the protein kinase superfamily. Ser/Thr protein kinase family. CDPK subfamily.</text>
</comment>
<comment type="subcellular location">
    <subcellularLocation>
        <location evidence="1">Membrane</location>
    </subcellularLocation>
</comment>
<comment type="catalytic activity">
    <reaction evidence="17">
        <text>L-threonyl-[protein] + ATP = O-phospho-L-threonyl-[protein] + ADP + H(+)</text>
        <dbReference type="Rhea" id="RHEA:46608"/>
        <dbReference type="Rhea" id="RHEA-COMP:11060"/>
        <dbReference type="Rhea" id="RHEA-COMP:11605"/>
        <dbReference type="ChEBI" id="CHEBI:15378"/>
        <dbReference type="ChEBI" id="CHEBI:30013"/>
        <dbReference type="ChEBI" id="CHEBI:30616"/>
        <dbReference type="ChEBI" id="CHEBI:61977"/>
        <dbReference type="ChEBI" id="CHEBI:456216"/>
        <dbReference type="EC" id="2.7.11.1"/>
    </reaction>
</comment>
<reference evidence="25 26" key="1">
    <citation type="submission" date="2019-05" db="EMBL/GenBank/DDBJ databases">
        <title>Mikania micrantha, genome provides insights into the molecular mechanism of rapid growth.</title>
        <authorList>
            <person name="Liu B."/>
        </authorList>
    </citation>
    <scope>NUCLEOTIDE SEQUENCE [LARGE SCALE GENOMIC DNA]</scope>
    <source>
        <strain evidence="25">NLD-2019</strain>
        <tissue evidence="25">Leaf</tissue>
    </source>
</reference>
<evidence type="ECO:0000313" key="26">
    <source>
        <dbReference type="Proteomes" id="UP000326396"/>
    </source>
</evidence>
<keyword evidence="5" id="KW-0597">Phosphoprotein</keyword>
<evidence type="ECO:0000256" key="11">
    <source>
        <dbReference type="ARBA" id="ARBA00022777"/>
    </source>
</evidence>
<dbReference type="InterPro" id="IPR018247">
    <property type="entry name" value="EF_Hand_1_Ca_BS"/>
</dbReference>
<feature type="domain" description="EF-hand" evidence="23">
    <location>
        <begin position="958"/>
        <end position="993"/>
    </location>
</feature>
<keyword evidence="10 19" id="KW-0547">Nucleotide-binding</keyword>
<keyword evidence="8" id="KW-0479">Metal-binding</keyword>
<dbReference type="Proteomes" id="UP000326396">
    <property type="component" value="Linkage Group LG15"/>
</dbReference>
<dbReference type="OrthoDB" id="1060521at2759"/>
<evidence type="ECO:0000256" key="5">
    <source>
        <dbReference type="ARBA" id="ARBA00022553"/>
    </source>
</evidence>
<evidence type="ECO:0000259" key="23">
    <source>
        <dbReference type="PROSITE" id="PS50222"/>
    </source>
</evidence>
<dbReference type="InterPro" id="IPR017441">
    <property type="entry name" value="Protein_kinase_ATP_BS"/>
</dbReference>
<dbReference type="PROSITE" id="PS00018">
    <property type="entry name" value="EF_HAND_1"/>
    <property type="match status" value="4"/>
</dbReference>
<dbReference type="CDD" id="cd05117">
    <property type="entry name" value="STKc_CAMK"/>
    <property type="match status" value="1"/>
</dbReference>
<dbReference type="PROSITE" id="PS00107">
    <property type="entry name" value="PROTEIN_KINASE_ATP"/>
    <property type="match status" value="1"/>
</dbReference>
<dbReference type="InterPro" id="IPR008271">
    <property type="entry name" value="Ser/Thr_kinase_AS"/>
</dbReference>
<evidence type="ECO:0000259" key="24">
    <source>
        <dbReference type="PROSITE" id="PS51775"/>
    </source>
</evidence>
<feature type="domain" description="EF-hand" evidence="23">
    <location>
        <begin position="1032"/>
        <end position="1063"/>
    </location>
</feature>
<protein>
    <recommendedName>
        <fullName evidence="3">non-specific serine/threonine protein kinase</fullName>
        <ecNumber evidence="3">2.7.11.1</ecNumber>
    </recommendedName>
</protein>
<comment type="caution">
    <text evidence="25">The sequence shown here is derived from an EMBL/GenBank/DDBJ whole genome shotgun (WGS) entry which is preliminary data.</text>
</comment>
<evidence type="ECO:0000256" key="15">
    <source>
        <dbReference type="ARBA" id="ARBA00023136"/>
    </source>
</evidence>
<keyword evidence="11" id="KW-0418">Kinase</keyword>
<dbReference type="PROSITE" id="PS51775">
    <property type="entry name" value="GTD_BINDING"/>
    <property type="match status" value="1"/>
</dbReference>
<dbReference type="SMART" id="SM00054">
    <property type="entry name" value="EFh"/>
    <property type="match status" value="4"/>
</dbReference>
<dbReference type="GO" id="GO:0004674">
    <property type="term" value="F:protein serine/threonine kinase activity"/>
    <property type="evidence" value="ECO:0007669"/>
    <property type="project" value="UniProtKB-KW"/>
</dbReference>
<evidence type="ECO:0000259" key="22">
    <source>
        <dbReference type="PROSITE" id="PS50011"/>
    </source>
</evidence>
<evidence type="ECO:0000256" key="6">
    <source>
        <dbReference type="ARBA" id="ARBA00022679"/>
    </source>
</evidence>
<feature type="domain" description="EF-hand" evidence="23">
    <location>
        <begin position="922"/>
        <end position="957"/>
    </location>
</feature>
<keyword evidence="13 19" id="KW-0067">ATP-binding</keyword>
<evidence type="ECO:0000256" key="17">
    <source>
        <dbReference type="ARBA" id="ARBA00047899"/>
    </source>
</evidence>
<feature type="domain" description="Protein kinase" evidence="22">
    <location>
        <begin position="621"/>
        <end position="879"/>
    </location>
</feature>
<dbReference type="Pfam" id="PF13499">
    <property type="entry name" value="EF-hand_7"/>
    <property type="match status" value="2"/>
</dbReference>
<dbReference type="PANTHER" id="PTHR24349">
    <property type="entry name" value="SERINE/THREONINE-PROTEIN KINASE"/>
    <property type="match status" value="1"/>
</dbReference>
<dbReference type="Pfam" id="PF04576">
    <property type="entry name" value="Zein-binding"/>
    <property type="match status" value="1"/>
</dbReference>
<dbReference type="PROSITE" id="PS00108">
    <property type="entry name" value="PROTEIN_KINASE_ST"/>
    <property type="match status" value="1"/>
</dbReference>
<dbReference type="GO" id="GO:0005509">
    <property type="term" value="F:calcium ion binding"/>
    <property type="evidence" value="ECO:0007669"/>
    <property type="project" value="InterPro"/>
</dbReference>
<evidence type="ECO:0000256" key="8">
    <source>
        <dbReference type="ARBA" id="ARBA00022723"/>
    </source>
</evidence>
<dbReference type="SMART" id="SM00220">
    <property type="entry name" value="S_TKc"/>
    <property type="match status" value="1"/>
</dbReference>
<feature type="domain" description="GTD-binding" evidence="24">
    <location>
        <begin position="65"/>
        <end position="163"/>
    </location>
</feature>
<evidence type="ECO:0000256" key="2">
    <source>
        <dbReference type="ARBA" id="ARBA00005354"/>
    </source>
</evidence>
<feature type="domain" description="EF-hand" evidence="23">
    <location>
        <begin position="994"/>
        <end position="1029"/>
    </location>
</feature>
<comment type="similarity">
    <text evidence="2">Belongs to the protein kinase superfamily. CAMK Ser/Thr protein kinase family. CaMK subfamily.</text>
</comment>
<organism evidence="25 26">
    <name type="scientific">Mikania micrantha</name>
    <name type="common">bitter vine</name>
    <dbReference type="NCBI Taxonomy" id="192012"/>
    <lineage>
        <taxon>Eukaryota</taxon>
        <taxon>Viridiplantae</taxon>
        <taxon>Streptophyta</taxon>
        <taxon>Embryophyta</taxon>
        <taxon>Tracheophyta</taxon>
        <taxon>Spermatophyta</taxon>
        <taxon>Magnoliopsida</taxon>
        <taxon>eudicotyledons</taxon>
        <taxon>Gunneridae</taxon>
        <taxon>Pentapetalae</taxon>
        <taxon>asterids</taxon>
        <taxon>campanulids</taxon>
        <taxon>Asterales</taxon>
        <taxon>Asteraceae</taxon>
        <taxon>Asteroideae</taxon>
        <taxon>Heliantheae alliance</taxon>
        <taxon>Eupatorieae</taxon>
        <taxon>Mikania</taxon>
    </lineage>
</organism>
<evidence type="ECO:0000256" key="4">
    <source>
        <dbReference type="ARBA" id="ARBA00022527"/>
    </source>
</evidence>
<evidence type="ECO:0000256" key="3">
    <source>
        <dbReference type="ARBA" id="ARBA00012513"/>
    </source>
</evidence>
<dbReference type="Gene3D" id="1.10.238.10">
    <property type="entry name" value="EF-hand"/>
    <property type="match status" value="1"/>
</dbReference>
<evidence type="ECO:0000256" key="19">
    <source>
        <dbReference type="PROSITE-ProRule" id="PRU10141"/>
    </source>
</evidence>
<feature type="compositionally biased region" description="Basic and acidic residues" evidence="21">
    <location>
        <begin position="558"/>
        <end position="569"/>
    </location>
</feature>
<feature type="coiled-coil region" evidence="20">
    <location>
        <begin position="60"/>
        <end position="144"/>
    </location>
</feature>
<dbReference type="InterPro" id="IPR007656">
    <property type="entry name" value="GTD-bd"/>
</dbReference>
<keyword evidence="14" id="KW-1133">Transmembrane helix</keyword>
<evidence type="ECO:0000256" key="9">
    <source>
        <dbReference type="ARBA" id="ARBA00022737"/>
    </source>
</evidence>
<comment type="catalytic activity">
    <reaction evidence="18">
        <text>L-seryl-[protein] + ATP = O-phospho-L-seryl-[protein] + ADP + H(+)</text>
        <dbReference type="Rhea" id="RHEA:17989"/>
        <dbReference type="Rhea" id="RHEA-COMP:9863"/>
        <dbReference type="Rhea" id="RHEA-COMP:11604"/>
        <dbReference type="ChEBI" id="CHEBI:15378"/>
        <dbReference type="ChEBI" id="CHEBI:29999"/>
        <dbReference type="ChEBI" id="CHEBI:30616"/>
        <dbReference type="ChEBI" id="CHEBI:83421"/>
        <dbReference type="ChEBI" id="CHEBI:456216"/>
        <dbReference type="EC" id="2.7.11.1"/>
    </reaction>
</comment>
<dbReference type="Gene3D" id="3.30.200.20">
    <property type="entry name" value="Phosphorylase Kinase, domain 1"/>
    <property type="match status" value="1"/>
</dbReference>
<dbReference type="PROSITE" id="PS50011">
    <property type="entry name" value="PROTEIN_KINASE_DOM"/>
    <property type="match status" value="1"/>
</dbReference>
<evidence type="ECO:0000256" key="1">
    <source>
        <dbReference type="ARBA" id="ARBA00004370"/>
    </source>
</evidence>
<feature type="binding site" evidence="19">
    <location>
        <position position="654"/>
    </location>
    <ligand>
        <name>ATP</name>
        <dbReference type="ChEBI" id="CHEBI:30616"/>
    </ligand>
</feature>
<dbReference type="SUPFAM" id="SSF56112">
    <property type="entry name" value="Protein kinase-like (PK-like)"/>
    <property type="match status" value="1"/>
</dbReference>
<keyword evidence="9" id="KW-0677">Repeat</keyword>
<keyword evidence="4" id="KW-0723">Serine/threonine-protein kinase</keyword>
<feature type="region of interest" description="Disordered" evidence="21">
    <location>
        <begin position="537"/>
        <end position="609"/>
    </location>
</feature>
<dbReference type="SUPFAM" id="SSF47473">
    <property type="entry name" value="EF-hand"/>
    <property type="match status" value="1"/>
</dbReference>
<dbReference type="EC" id="2.7.11.1" evidence="3"/>
<proteinExistence type="inferred from homology"/>
<keyword evidence="6" id="KW-0808">Transferase</keyword>
<sequence>MDSESTSVVKCGDCGCNYRYPRTGSYSGTWLRSVKRKVDEFEEDGDKFTIPGFVIPSVARVDIENECDVLREMVNNQQRTIEDLISDLEEERYASASAANEAMSMILKLQHEKAEIQMEARQFKRLAEEKMTHDQQELMALEELLYRREQSIQSLTCEVQAYKHRMISFGLTESEADGEKSFLTHENSVATILENQYDFPSYDYPPLKCNNLNENQEYPDNETVDIEKYAFGETPHSLKDIEERINQLERSPGQSQPVLEKVIVGYSPMKKHSRRLSGDTVGSFFDTIKEDLVPDSSRVLNDLPSFKKVEIISEYGDEMSDRIYTIDSIHNVHNDQKANIGNYDDFTSSHEESYFHNEIEDPEVKKLYARLHALEADRESMRQTLISMRTDKAQLVLLKEIAQHLCKEMSPPTKIHVNKSYNGVGLSFFSLVKWITSFGYLRRRAQRNKHIFSALANSPGLVMLLDKGYQMGAMGQWRKEKDLHWEMEQLLVVVKIWGFWQLQMVKRDRWDDWQCTTPNAGRNGFIQSVTAAVWAKRPPENAHPPPNANEESTNVNKHTADDNKPDDSVSKSSDAQIHTNHEEKPKPKPKPKPGGNFKRVQSMGLKDSVLQRRTENLKDIYSVGKKLGQGQFGTTFLCTEKETGKEFACKSIAKRKLTTKDDVEDVRREIQIMHHLAGHPNVISIVGAYEDAVAVHVVMELCAGGELFDRIIQRGHYTEKKAAELARIIVGVVEACHSLGVMHRDLKPENFLFNNEQEEAPLKTIDFGLSMFFKPGEMFTDMVGSPYYVAPEVLRKFYSQECDIWSAGVIIYILLCGVPPFWDETEQGIFEQVLNGSLDFASEPWPSISESAKDLVRKMLVRDPKRRLTAAEVLCHPWVQADGVAPDKPLDSAVLSRLMRFSAMNKIKKIAIRVIAESLSEEEIAGLKNMFKMIDADGSGQITLEELKKGLEKVGANIIDSEIERLMEAADIDNSGTIDYGEFVAAMLHINKISHEDHMYAAFSYFDKDGSGYITADELQLAFDKFGLGDIHLDEVMRDIDKDNDGRIDYSEFVAMMQDGDFGRSISLRLKVE</sequence>
<evidence type="ECO:0000256" key="16">
    <source>
        <dbReference type="ARBA" id="ARBA00024334"/>
    </source>
</evidence>
<evidence type="ECO:0000256" key="21">
    <source>
        <dbReference type="SAM" id="MobiDB-lite"/>
    </source>
</evidence>
<dbReference type="InterPro" id="IPR011009">
    <property type="entry name" value="Kinase-like_dom_sf"/>
</dbReference>
<evidence type="ECO:0000256" key="18">
    <source>
        <dbReference type="ARBA" id="ARBA00048679"/>
    </source>
</evidence>
<dbReference type="GO" id="GO:0005524">
    <property type="term" value="F:ATP binding"/>
    <property type="evidence" value="ECO:0007669"/>
    <property type="project" value="UniProtKB-UniRule"/>
</dbReference>
<gene>
    <name evidence="25" type="ORF">E3N88_14575</name>
</gene>
<evidence type="ECO:0000313" key="25">
    <source>
        <dbReference type="EMBL" id="KAD5803215.1"/>
    </source>
</evidence>
<dbReference type="Pfam" id="PF00069">
    <property type="entry name" value="Pkinase"/>
    <property type="match status" value="1"/>
</dbReference>
<dbReference type="GO" id="GO:0016020">
    <property type="term" value="C:membrane"/>
    <property type="evidence" value="ECO:0007669"/>
    <property type="project" value="UniProtKB-SubCell"/>
</dbReference>
<keyword evidence="20" id="KW-0175">Coiled coil</keyword>
<dbReference type="InterPro" id="IPR002048">
    <property type="entry name" value="EF_hand_dom"/>
</dbReference>
<evidence type="ECO:0000256" key="10">
    <source>
        <dbReference type="ARBA" id="ARBA00022741"/>
    </source>
</evidence>
<evidence type="ECO:0000256" key="7">
    <source>
        <dbReference type="ARBA" id="ARBA00022692"/>
    </source>
</evidence>
<dbReference type="AlphaFoldDB" id="A0A5N6P4W0"/>
<dbReference type="EMBL" id="SZYD01000007">
    <property type="protein sequence ID" value="KAD5803215.1"/>
    <property type="molecule type" value="Genomic_DNA"/>
</dbReference>
<dbReference type="FunFam" id="1.10.238.10:FF:000015">
    <property type="entry name" value="Calcium-dependent protein kinase 1"/>
    <property type="match status" value="1"/>
</dbReference>
<dbReference type="FunFam" id="3.30.200.20:FF:000004">
    <property type="entry name" value="Calcium-dependent protein kinase 1"/>
    <property type="match status" value="1"/>
</dbReference>
<keyword evidence="7" id="KW-0812">Transmembrane</keyword>
<accession>A0A5N6P4W0</accession>
<dbReference type="InterPro" id="IPR000719">
    <property type="entry name" value="Prot_kinase_dom"/>
</dbReference>
<dbReference type="PROSITE" id="PS50222">
    <property type="entry name" value="EF_HAND_2"/>
    <property type="match status" value="4"/>
</dbReference>
<evidence type="ECO:0000256" key="14">
    <source>
        <dbReference type="ARBA" id="ARBA00022989"/>
    </source>
</evidence>
<dbReference type="InterPro" id="IPR011992">
    <property type="entry name" value="EF-hand-dom_pair"/>
</dbReference>
<dbReference type="InterPro" id="IPR050205">
    <property type="entry name" value="CDPK_Ser/Thr_kinases"/>
</dbReference>
<keyword evidence="12" id="KW-0106">Calcium</keyword>
<dbReference type="FunFam" id="1.10.510.10:FF:000249">
    <property type="entry name" value="Calcium-dependent protein kinase SK5"/>
    <property type="match status" value="1"/>
</dbReference>
<keyword evidence="15" id="KW-0472">Membrane</keyword>